<dbReference type="Gene3D" id="1.20.120.450">
    <property type="entry name" value="dinb family like domain"/>
    <property type="match status" value="1"/>
</dbReference>
<dbReference type="InterPro" id="IPR034660">
    <property type="entry name" value="DinB/YfiT-like"/>
</dbReference>
<dbReference type="Proteomes" id="UP001596405">
    <property type="component" value="Unassembled WGS sequence"/>
</dbReference>
<organism evidence="1 2">
    <name type="scientific">Rufibacter roseus</name>
    <dbReference type="NCBI Taxonomy" id="1567108"/>
    <lineage>
        <taxon>Bacteria</taxon>
        <taxon>Pseudomonadati</taxon>
        <taxon>Bacteroidota</taxon>
        <taxon>Cytophagia</taxon>
        <taxon>Cytophagales</taxon>
        <taxon>Hymenobacteraceae</taxon>
        <taxon>Rufibacter</taxon>
    </lineage>
</organism>
<dbReference type="RefSeq" id="WP_262506424.1">
    <property type="nucleotide sequence ID" value="NZ_JBHSYQ010000015.1"/>
</dbReference>
<protein>
    <submittedName>
        <fullName evidence="1">DinB family protein</fullName>
    </submittedName>
</protein>
<reference evidence="2" key="1">
    <citation type="journal article" date="2019" name="Int. J. Syst. Evol. Microbiol.">
        <title>The Global Catalogue of Microorganisms (GCM) 10K type strain sequencing project: providing services to taxonomists for standard genome sequencing and annotation.</title>
        <authorList>
            <consortium name="The Broad Institute Genomics Platform"/>
            <consortium name="The Broad Institute Genome Sequencing Center for Infectious Disease"/>
            <person name="Wu L."/>
            <person name="Ma J."/>
        </authorList>
    </citation>
    <scope>NUCLEOTIDE SEQUENCE [LARGE SCALE GENOMIC DNA]</scope>
    <source>
        <strain evidence="2">CGMCC 4.7393</strain>
    </source>
</reference>
<name>A0ABW2DNH2_9BACT</name>
<accession>A0ABW2DNH2</accession>
<evidence type="ECO:0000313" key="1">
    <source>
        <dbReference type="EMBL" id="MFC6999220.1"/>
    </source>
</evidence>
<comment type="caution">
    <text evidence="1">The sequence shown here is derived from an EMBL/GenBank/DDBJ whole genome shotgun (WGS) entry which is preliminary data.</text>
</comment>
<evidence type="ECO:0000313" key="2">
    <source>
        <dbReference type="Proteomes" id="UP001596405"/>
    </source>
</evidence>
<sequence>MAQNLDHLMVLNQSYFPIIQQVREGSFKVPFTGKLNVLVNLFGKMLLNAVQPENRKKTKTFPVWEPTVSDIPGDVVERFVQHQTHLKQLIVSSTDLVAKDTVISSPANRWIVYRLATAFNILIAHEQRHLEQSKEVLRLQRSVASKAML</sequence>
<keyword evidence="2" id="KW-1185">Reference proteome</keyword>
<dbReference type="EMBL" id="JBHSYQ010000015">
    <property type="protein sequence ID" value="MFC6999220.1"/>
    <property type="molecule type" value="Genomic_DNA"/>
</dbReference>
<gene>
    <name evidence="1" type="ORF">ACFQHR_16410</name>
</gene>
<proteinExistence type="predicted"/>